<dbReference type="Proteomes" id="UP000198985">
    <property type="component" value="Unassembled WGS sequence"/>
</dbReference>
<reference evidence="2 3" key="1">
    <citation type="submission" date="2016-10" db="EMBL/GenBank/DDBJ databases">
        <authorList>
            <person name="de Groot N.N."/>
        </authorList>
    </citation>
    <scope>NUCLEOTIDE SEQUENCE [LARGE SCALE GENOMIC DNA]</scope>
    <source>
        <strain evidence="2 3">BS3662</strain>
    </source>
</reference>
<dbReference type="Pfam" id="PF24745">
    <property type="entry name" value="DUF7693"/>
    <property type="match status" value="1"/>
</dbReference>
<sequence>MPPLIAREIYQVLRDASLEVRPLRLVGEQSESGVVHVDIEGWRLTLDLDGTHLRHCQHCQCPDGREGTFDSWQRYGTDPVSLLSTWELAQIERLLTELKTAA</sequence>
<dbReference type="AlphaFoldDB" id="A0A1H5KZX8"/>
<proteinExistence type="predicted"/>
<organism evidence="2 3">
    <name type="scientific">Pseudomonas migulae</name>
    <dbReference type="NCBI Taxonomy" id="78543"/>
    <lineage>
        <taxon>Bacteria</taxon>
        <taxon>Pseudomonadati</taxon>
        <taxon>Pseudomonadota</taxon>
        <taxon>Gammaproteobacteria</taxon>
        <taxon>Pseudomonadales</taxon>
        <taxon>Pseudomonadaceae</taxon>
        <taxon>Pseudomonas</taxon>
    </lineage>
</organism>
<accession>A0A1H5KZX8</accession>
<gene>
    <name evidence="2" type="ORF">SAMN04490194_3612</name>
</gene>
<name>A0A1H5KZX8_9PSED</name>
<evidence type="ECO:0000259" key="1">
    <source>
        <dbReference type="Pfam" id="PF24745"/>
    </source>
</evidence>
<dbReference type="InterPro" id="IPR056110">
    <property type="entry name" value="DUF7693"/>
</dbReference>
<evidence type="ECO:0000313" key="3">
    <source>
        <dbReference type="Proteomes" id="UP000198985"/>
    </source>
</evidence>
<protein>
    <recommendedName>
        <fullName evidence="1">DUF7693 domain-containing protein</fullName>
    </recommendedName>
</protein>
<evidence type="ECO:0000313" key="2">
    <source>
        <dbReference type="EMBL" id="SEE70375.1"/>
    </source>
</evidence>
<dbReference type="EMBL" id="FNTY01000002">
    <property type="protein sequence ID" value="SEE70375.1"/>
    <property type="molecule type" value="Genomic_DNA"/>
</dbReference>
<dbReference type="RefSeq" id="WP_084321507.1">
    <property type="nucleotide sequence ID" value="NZ_FNTY01000002.1"/>
</dbReference>
<feature type="domain" description="DUF7693" evidence="1">
    <location>
        <begin position="4"/>
        <end position="96"/>
    </location>
</feature>